<dbReference type="InterPro" id="IPR001806">
    <property type="entry name" value="Small_GTPase"/>
</dbReference>
<dbReference type="Gene3D" id="3.40.50.300">
    <property type="entry name" value="P-loop containing nucleotide triphosphate hydrolases"/>
    <property type="match status" value="1"/>
</dbReference>
<gene>
    <name evidence="1" type="ORF">J5N97_013654</name>
</gene>
<dbReference type="InterPro" id="IPR027417">
    <property type="entry name" value="P-loop_NTPase"/>
</dbReference>
<dbReference type="SMART" id="SM00174">
    <property type="entry name" value="RHO"/>
    <property type="match status" value="1"/>
</dbReference>
<evidence type="ECO:0000313" key="2">
    <source>
        <dbReference type="Proteomes" id="UP001085076"/>
    </source>
</evidence>
<accession>A0A9D5HIU5</accession>
<dbReference type="AlphaFoldDB" id="A0A9D5HIU5"/>
<dbReference type="Proteomes" id="UP001085076">
    <property type="component" value="Miscellaneous, Linkage group lg03"/>
</dbReference>
<name>A0A9D5HIU5_9LILI</name>
<evidence type="ECO:0000313" key="1">
    <source>
        <dbReference type="EMBL" id="KAJ0978180.1"/>
    </source>
</evidence>
<proteinExistence type="predicted"/>
<dbReference type="EMBL" id="JAGGNH010000003">
    <property type="protein sequence ID" value="KAJ0978180.1"/>
    <property type="molecule type" value="Genomic_DNA"/>
</dbReference>
<dbReference type="SUPFAM" id="SSF52540">
    <property type="entry name" value="P-loop containing nucleoside triphosphate hydrolases"/>
    <property type="match status" value="1"/>
</dbReference>
<dbReference type="GO" id="GO:0005525">
    <property type="term" value="F:GTP binding"/>
    <property type="evidence" value="ECO:0007669"/>
    <property type="project" value="InterPro"/>
</dbReference>
<reference evidence="1" key="1">
    <citation type="submission" date="2021-03" db="EMBL/GenBank/DDBJ databases">
        <authorList>
            <person name="Li Z."/>
            <person name="Yang C."/>
        </authorList>
    </citation>
    <scope>NUCLEOTIDE SEQUENCE</scope>
    <source>
        <strain evidence="1">Dzin_1.0</strain>
        <tissue evidence="1">Leaf</tissue>
    </source>
</reference>
<dbReference type="OrthoDB" id="774223at2759"/>
<organism evidence="1 2">
    <name type="scientific">Dioscorea zingiberensis</name>
    <dbReference type="NCBI Taxonomy" id="325984"/>
    <lineage>
        <taxon>Eukaryota</taxon>
        <taxon>Viridiplantae</taxon>
        <taxon>Streptophyta</taxon>
        <taxon>Embryophyta</taxon>
        <taxon>Tracheophyta</taxon>
        <taxon>Spermatophyta</taxon>
        <taxon>Magnoliopsida</taxon>
        <taxon>Liliopsida</taxon>
        <taxon>Dioscoreales</taxon>
        <taxon>Dioscoreaceae</taxon>
        <taxon>Dioscorea</taxon>
    </lineage>
</organism>
<comment type="caution">
    <text evidence="1">The sequence shown here is derived from an EMBL/GenBank/DDBJ whole genome shotgun (WGS) entry which is preliminary data.</text>
</comment>
<sequence>MFSIGKICLSLRSTSYISHVLAFFAAFDALQLSVLVGQGGKANFSEKQVGDYQKEPVMSNLQNGGGNYVVDARTPSLCSECSNCSDLRDDRGYLVDYPGEDLRKQIGAAAYNECSSKTQQNIKAVFYTAIKVVLQPPRRKELAKKRCRRSGCTML</sequence>
<protein>
    <submittedName>
        <fullName evidence="1">Uncharacterized protein</fullName>
    </submittedName>
</protein>
<dbReference type="GO" id="GO:0003924">
    <property type="term" value="F:GTPase activity"/>
    <property type="evidence" value="ECO:0007669"/>
    <property type="project" value="InterPro"/>
</dbReference>
<keyword evidence="2" id="KW-1185">Reference proteome</keyword>
<reference evidence="1" key="2">
    <citation type="journal article" date="2022" name="Hortic Res">
        <title>The genome of Dioscorea zingiberensis sheds light on the biosynthesis, origin and evolution of the medicinally important diosgenin saponins.</title>
        <authorList>
            <person name="Li Y."/>
            <person name="Tan C."/>
            <person name="Li Z."/>
            <person name="Guo J."/>
            <person name="Li S."/>
            <person name="Chen X."/>
            <person name="Wang C."/>
            <person name="Dai X."/>
            <person name="Yang H."/>
            <person name="Song W."/>
            <person name="Hou L."/>
            <person name="Xu J."/>
            <person name="Tong Z."/>
            <person name="Xu A."/>
            <person name="Yuan X."/>
            <person name="Wang W."/>
            <person name="Yang Q."/>
            <person name="Chen L."/>
            <person name="Sun Z."/>
            <person name="Wang K."/>
            <person name="Pan B."/>
            <person name="Chen J."/>
            <person name="Bao Y."/>
            <person name="Liu F."/>
            <person name="Qi X."/>
            <person name="Gang D.R."/>
            <person name="Wen J."/>
            <person name="Li J."/>
        </authorList>
    </citation>
    <scope>NUCLEOTIDE SEQUENCE</scope>
    <source>
        <strain evidence="1">Dzin_1.0</strain>
    </source>
</reference>